<accession>A0AAW4PHL6</accession>
<protein>
    <submittedName>
        <fullName evidence="1">DUF1724 domain-containing protein</fullName>
    </submittedName>
</protein>
<reference evidence="1 2" key="1">
    <citation type="submission" date="2021-06" db="EMBL/GenBank/DDBJ databases">
        <title>Halomicroarcula sp. a new haloarchaeum isolated from saline soil.</title>
        <authorList>
            <person name="Duran-Viseras A."/>
            <person name="Sanchez-Porro C."/>
            <person name="Ventosa A."/>
        </authorList>
    </citation>
    <scope>NUCLEOTIDE SEQUENCE [LARGE SCALE GENOMIC DNA]</scope>
    <source>
        <strain evidence="1 2">F27</strain>
    </source>
</reference>
<keyword evidence="2" id="KW-1185">Reference proteome</keyword>
<dbReference type="Proteomes" id="UP001430455">
    <property type="component" value="Unassembled WGS sequence"/>
</dbReference>
<comment type="caution">
    <text evidence="1">The sequence shown here is derived from an EMBL/GenBank/DDBJ whole genome shotgun (WGS) entry which is preliminary data.</text>
</comment>
<gene>
    <name evidence="1" type="ORF">EGH23_21270</name>
</gene>
<dbReference type="EMBL" id="RKLT01000019">
    <property type="protein sequence ID" value="MBX0297413.1"/>
    <property type="molecule type" value="Genomic_DNA"/>
</dbReference>
<proteinExistence type="predicted"/>
<evidence type="ECO:0000313" key="1">
    <source>
        <dbReference type="EMBL" id="MBX0297413.1"/>
    </source>
</evidence>
<organism evidence="1 2">
    <name type="scientific">Haloarcula nitratireducens</name>
    <dbReference type="NCBI Taxonomy" id="2487749"/>
    <lineage>
        <taxon>Archaea</taxon>
        <taxon>Methanobacteriati</taxon>
        <taxon>Methanobacteriota</taxon>
        <taxon>Stenosarchaea group</taxon>
        <taxon>Halobacteria</taxon>
        <taxon>Halobacteriales</taxon>
        <taxon>Haloarculaceae</taxon>
        <taxon>Haloarcula</taxon>
    </lineage>
</organism>
<sequence>MKRDSSTFSTMQSLRTSILDGLKSNLTLGIGLYDDRKVAIRAYNQTGAADHIAMLISTNQTVVDWTLDLYNTYWDRAHRKTERTPEAVGG</sequence>
<dbReference type="AlphaFoldDB" id="A0AAW4PHL6"/>
<name>A0AAW4PHL6_9EURY</name>
<evidence type="ECO:0000313" key="2">
    <source>
        <dbReference type="Proteomes" id="UP001430455"/>
    </source>
</evidence>